<protein>
    <recommendedName>
        <fullName evidence="3">Phage tail protein</fullName>
    </recommendedName>
</protein>
<dbReference type="AlphaFoldDB" id="A0A081NI09"/>
<keyword evidence="2" id="KW-1185">Reference proteome</keyword>
<proteinExistence type="predicted"/>
<dbReference type="RefSeq" id="WP_034835148.1">
    <property type="nucleotide sequence ID" value="NZ_JOKH01000002.1"/>
</dbReference>
<dbReference type="Proteomes" id="UP000028073">
    <property type="component" value="Unassembled WGS sequence"/>
</dbReference>
<evidence type="ECO:0000313" key="2">
    <source>
        <dbReference type="Proteomes" id="UP000028073"/>
    </source>
</evidence>
<evidence type="ECO:0000313" key="1">
    <source>
        <dbReference type="EMBL" id="KEQ18082.1"/>
    </source>
</evidence>
<dbReference type="STRING" id="1137799.GZ78_10930"/>
<accession>A0A081NI09</accession>
<dbReference type="eggNOG" id="ENOG5033AKC">
    <property type="taxonomic scope" value="Bacteria"/>
</dbReference>
<reference evidence="1 2" key="1">
    <citation type="submission" date="2014-06" db="EMBL/GenBank/DDBJ databases">
        <title>Whole Genome Sequences of Three Symbiotic Endozoicomonas Bacteria.</title>
        <authorList>
            <person name="Neave M.J."/>
            <person name="Apprill A."/>
            <person name="Voolstra C.R."/>
        </authorList>
    </citation>
    <scope>NUCLEOTIDE SEQUENCE [LARGE SCALE GENOMIC DNA]</scope>
    <source>
        <strain evidence="1 2">DSM 25634</strain>
    </source>
</reference>
<organism evidence="1 2">
    <name type="scientific">Endozoicomonas numazuensis</name>
    <dbReference type="NCBI Taxonomy" id="1137799"/>
    <lineage>
        <taxon>Bacteria</taxon>
        <taxon>Pseudomonadati</taxon>
        <taxon>Pseudomonadota</taxon>
        <taxon>Gammaproteobacteria</taxon>
        <taxon>Oceanospirillales</taxon>
        <taxon>Endozoicomonadaceae</taxon>
        <taxon>Endozoicomonas</taxon>
    </lineage>
</organism>
<dbReference type="EMBL" id="JOKH01000002">
    <property type="protein sequence ID" value="KEQ18082.1"/>
    <property type="molecule type" value="Genomic_DNA"/>
</dbReference>
<dbReference type="OrthoDB" id="6195216at2"/>
<sequence length="200" mass="23354">MKLELELDDSIDELIRYFQNTPETLQLAIRRSLRKLSRFAERRTLRALAREQNMTQKKLKELGRVKVNLLQQGERGSEGYSLVVWIGAWDIPAHYLGKPRQTKKGVRTGRHFWEGAFLMELVNASHSMVFKRKANWKHKYQRSKKSGRMMWMGLPLEKQTLPILNSAIQILEKLQPVLLERFATLMQQELNFIINGAGHA</sequence>
<name>A0A081NI09_9GAMM</name>
<comment type="caution">
    <text evidence="1">The sequence shown here is derived from an EMBL/GenBank/DDBJ whole genome shotgun (WGS) entry which is preliminary data.</text>
</comment>
<evidence type="ECO:0008006" key="3">
    <source>
        <dbReference type="Google" id="ProtNLM"/>
    </source>
</evidence>
<gene>
    <name evidence="1" type="ORF">GZ78_10930</name>
</gene>